<feature type="compositionally biased region" description="Polar residues" evidence="2">
    <location>
        <begin position="535"/>
        <end position="544"/>
    </location>
</feature>
<proteinExistence type="predicted"/>
<feature type="compositionally biased region" description="Low complexity" evidence="2">
    <location>
        <begin position="472"/>
        <end position="483"/>
    </location>
</feature>
<dbReference type="GeneID" id="100888782"/>
<keyword evidence="1" id="KW-0862">Zinc</keyword>
<dbReference type="PANTHER" id="PTHR21020:SF0">
    <property type="entry name" value="ZINC FINGER PROTEIN 800"/>
    <property type="match status" value="1"/>
</dbReference>
<feature type="compositionally biased region" description="Basic and acidic residues" evidence="2">
    <location>
        <begin position="650"/>
        <end position="669"/>
    </location>
</feature>
<feature type="compositionally biased region" description="Acidic residues" evidence="2">
    <location>
        <begin position="16"/>
        <end position="29"/>
    </location>
</feature>
<feature type="compositionally biased region" description="Basic and acidic residues" evidence="2">
    <location>
        <begin position="521"/>
        <end position="531"/>
    </location>
</feature>
<dbReference type="InterPro" id="IPR039149">
    <property type="entry name" value="ZNF800"/>
</dbReference>
<dbReference type="KEGG" id="spu:100888782"/>
<evidence type="ECO:0000313" key="4">
    <source>
        <dbReference type="EnsemblMetazoa" id="XP_030843847"/>
    </source>
</evidence>
<dbReference type="RefSeq" id="XP_011671472.1">
    <property type="nucleotide sequence ID" value="XM_011673170.2"/>
</dbReference>
<feature type="region of interest" description="Disordered" evidence="2">
    <location>
        <begin position="396"/>
        <end position="544"/>
    </location>
</feature>
<feature type="domain" description="C2H2-type" evidence="3">
    <location>
        <begin position="133"/>
        <end position="161"/>
    </location>
</feature>
<dbReference type="EnsemblMetazoa" id="XM_030987987">
    <property type="protein sequence ID" value="XP_030843847"/>
    <property type="gene ID" value="LOC100888782"/>
</dbReference>
<feature type="compositionally biased region" description="Polar residues" evidence="2">
    <location>
        <begin position="606"/>
        <end position="623"/>
    </location>
</feature>
<feature type="compositionally biased region" description="Low complexity" evidence="2">
    <location>
        <begin position="681"/>
        <end position="693"/>
    </location>
</feature>
<organism evidence="4 5">
    <name type="scientific">Strongylocentrotus purpuratus</name>
    <name type="common">Purple sea urchin</name>
    <dbReference type="NCBI Taxonomy" id="7668"/>
    <lineage>
        <taxon>Eukaryota</taxon>
        <taxon>Metazoa</taxon>
        <taxon>Echinodermata</taxon>
        <taxon>Eleutherozoa</taxon>
        <taxon>Echinozoa</taxon>
        <taxon>Echinoidea</taxon>
        <taxon>Euechinoidea</taxon>
        <taxon>Echinacea</taxon>
        <taxon>Camarodonta</taxon>
        <taxon>Echinidea</taxon>
        <taxon>Strongylocentrotidae</taxon>
        <taxon>Strongylocentrotus</taxon>
    </lineage>
</organism>
<feature type="compositionally biased region" description="Polar residues" evidence="2">
    <location>
        <begin position="670"/>
        <end position="680"/>
    </location>
</feature>
<dbReference type="EnsemblMetazoa" id="XM_011673170">
    <property type="protein sequence ID" value="XP_011671472"/>
    <property type="gene ID" value="LOC100888782"/>
</dbReference>
<feature type="compositionally biased region" description="Polar residues" evidence="2">
    <location>
        <begin position="54"/>
        <end position="63"/>
    </location>
</feature>
<dbReference type="PROSITE" id="PS50157">
    <property type="entry name" value="ZINC_FINGER_C2H2_2"/>
    <property type="match status" value="2"/>
</dbReference>
<dbReference type="Proteomes" id="UP000007110">
    <property type="component" value="Unassembled WGS sequence"/>
</dbReference>
<feature type="compositionally biased region" description="Polar residues" evidence="2">
    <location>
        <begin position="489"/>
        <end position="502"/>
    </location>
</feature>
<dbReference type="OrthoDB" id="8856548at2759"/>
<accession>A0A7M7P0V6</accession>
<keyword evidence="1" id="KW-0479">Metal-binding</keyword>
<feature type="domain" description="C2H2-type" evidence="3">
    <location>
        <begin position="163"/>
        <end position="191"/>
    </location>
</feature>
<name>A0A7M7P0V6_STRPU</name>
<dbReference type="InParanoid" id="A0A7M7P0V6"/>
<evidence type="ECO:0000256" key="1">
    <source>
        <dbReference type="PROSITE-ProRule" id="PRU00042"/>
    </source>
</evidence>
<feature type="compositionally biased region" description="Basic and acidic residues" evidence="2">
    <location>
        <begin position="399"/>
        <end position="417"/>
    </location>
</feature>
<dbReference type="InterPro" id="IPR013087">
    <property type="entry name" value="Znf_C2H2_type"/>
</dbReference>
<dbReference type="PANTHER" id="PTHR21020">
    <property type="entry name" value="ZINC FINGER PROTEIN 800"/>
    <property type="match status" value="1"/>
</dbReference>
<sequence length="746" mass="82586">MEGTPDAGSKVKDERSDEDDITVVEDEDEGREKEAGGSSDAASTKNKDSVDQEGGQSADSRSNVFDYGIQGVLDDEMSPLESRQDSHSTNVDSDVSGFQTSLDQGLDQGGWSWNKESEIIQPYMSNGLREVYFECEICHKKLSCKSNLGRHIKEQHSTIKRTYSCLQCLAEFRRRCDLKVHYAKRHPDEIYETESINYQVSRCETDFSRGALYLGDQQTSAELPEVLEVQRQVPQNSHSAIPVRTSGIDPFDHHAPVTGQDRVTTRLYRQGIAAPNSETDFLYQAPRSQVSLESGAIQRTFNPAVIGIGNDESRQRGRATLSQRNHDYPSCRSLMKQVADKRDAGGTSSRQVGGKDLESNAGQGHVPHGKRHCPDSLQSAASGDANVQIINVVGNVDLEGGRNHDGGNTNESKRNNTDKGAQLPSLESRKKSGLSRDTSKYAELDNRTRSSNKKEQGKHNASLRVEGAVDQGSSKGSSDLRSGSRCDASMSTQNRNRRFTVTEQDDAISMQRQTHGKRTKRSGDQVVDERHNRKLTSPLSKSRSLVNKKRKLYIKCKRFAAAYENKMQNASVKGCTLNKKPVAMPKLLLAQRANAPVLGGPAADLSRSNQHRNVSQDVQTTGTREAGMEAADEGIADTNKKETCGTQTDLKLDSDQRKWKDTSHRETNRRQSPVQRVTGHSSESSSSNTSLPLLLDQFGPRLTEYEERSTIEDFGAEGALIRREVTERKYKMDPAEGRSIVKTEIG</sequence>
<dbReference type="Gene3D" id="3.30.160.60">
    <property type="entry name" value="Classic Zinc Finger"/>
    <property type="match status" value="1"/>
</dbReference>
<reference evidence="5" key="1">
    <citation type="submission" date="2015-02" db="EMBL/GenBank/DDBJ databases">
        <title>Genome sequencing for Strongylocentrotus purpuratus.</title>
        <authorList>
            <person name="Murali S."/>
            <person name="Liu Y."/>
            <person name="Vee V."/>
            <person name="English A."/>
            <person name="Wang M."/>
            <person name="Skinner E."/>
            <person name="Han Y."/>
            <person name="Muzny D.M."/>
            <person name="Worley K.C."/>
            <person name="Gibbs R.A."/>
        </authorList>
    </citation>
    <scope>NUCLEOTIDE SEQUENCE</scope>
</reference>
<dbReference type="RefSeq" id="XP_030843847.1">
    <property type="nucleotide sequence ID" value="XM_030987987.1"/>
</dbReference>
<feature type="region of interest" description="Disordered" evidence="2">
    <location>
        <begin position="308"/>
        <end position="384"/>
    </location>
</feature>
<evidence type="ECO:0000313" key="5">
    <source>
        <dbReference type="Proteomes" id="UP000007110"/>
    </source>
</evidence>
<dbReference type="SMART" id="SM00355">
    <property type="entry name" value="ZnF_C2H2"/>
    <property type="match status" value="2"/>
</dbReference>
<evidence type="ECO:0000256" key="2">
    <source>
        <dbReference type="SAM" id="MobiDB-lite"/>
    </source>
</evidence>
<dbReference type="AlphaFoldDB" id="A0A7M7P0V6"/>
<keyword evidence="5" id="KW-1185">Reference proteome</keyword>
<reference evidence="4" key="2">
    <citation type="submission" date="2021-01" db="UniProtKB">
        <authorList>
            <consortium name="EnsemblMetazoa"/>
        </authorList>
    </citation>
    <scope>IDENTIFICATION</scope>
</reference>
<keyword evidence="1" id="KW-0863">Zinc-finger</keyword>
<evidence type="ECO:0000259" key="3">
    <source>
        <dbReference type="PROSITE" id="PS50157"/>
    </source>
</evidence>
<dbReference type="PROSITE" id="PS00028">
    <property type="entry name" value="ZINC_FINGER_C2H2_1"/>
    <property type="match status" value="2"/>
</dbReference>
<dbReference type="GO" id="GO:0008270">
    <property type="term" value="F:zinc ion binding"/>
    <property type="evidence" value="ECO:0007669"/>
    <property type="project" value="UniProtKB-KW"/>
</dbReference>
<feature type="region of interest" description="Disordered" evidence="2">
    <location>
        <begin position="232"/>
        <end position="257"/>
    </location>
</feature>
<feature type="region of interest" description="Disordered" evidence="2">
    <location>
        <begin position="1"/>
        <end position="64"/>
    </location>
</feature>
<feature type="region of interest" description="Disordered" evidence="2">
    <location>
        <begin position="600"/>
        <end position="693"/>
    </location>
</feature>
<feature type="compositionally biased region" description="Basic and acidic residues" evidence="2">
    <location>
        <begin position="437"/>
        <end position="458"/>
    </location>
</feature>
<protein>
    <recommendedName>
        <fullName evidence="3">C2H2-type domain-containing protein</fullName>
    </recommendedName>
</protein>